<evidence type="ECO:0000313" key="2">
    <source>
        <dbReference type="EMBL" id="KRM29876.1"/>
    </source>
</evidence>
<name>A0A0R1XMY7_9LACO</name>
<reference evidence="2 3" key="1">
    <citation type="journal article" date="2015" name="Genome Announc.">
        <title>Expanding the biotechnology potential of lactobacilli through comparative genomics of 213 strains and associated genera.</title>
        <authorList>
            <person name="Sun Z."/>
            <person name="Harris H.M."/>
            <person name="McCann A."/>
            <person name="Guo C."/>
            <person name="Argimon S."/>
            <person name="Zhang W."/>
            <person name="Yang X."/>
            <person name="Jeffery I.B."/>
            <person name="Cooney J.C."/>
            <person name="Kagawa T.F."/>
            <person name="Liu W."/>
            <person name="Song Y."/>
            <person name="Salvetti E."/>
            <person name="Wrobel A."/>
            <person name="Rasinkangas P."/>
            <person name="Parkhill J."/>
            <person name="Rea M.C."/>
            <person name="O'Sullivan O."/>
            <person name="Ritari J."/>
            <person name="Douillard F.P."/>
            <person name="Paul Ross R."/>
            <person name="Yang R."/>
            <person name="Briner A.E."/>
            <person name="Felis G.E."/>
            <person name="de Vos W.M."/>
            <person name="Barrangou R."/>
            <person name="Klaenhammer T.R."/>
            <person name="Caufield P.W."/>
            <person name="Cui Y."/>
            <person name="Zhang H."/>
            <person name="O'Toole P.W."/>
        </authorList>
    </citation>
    <scope>NUCLEOTIDE SEQUENCE [LARGE SCALE GENOMIC DNA]</scope>
    <source>
        <strain evidence="2 3">DSM 16991</strain>
    </source>
</reference>
<sequence>MASTFGRLAVKEIRANELFPSLLAIAFCGIMPILFTMHPTTITQAALPGELFMPLAAIFCFGGIFLPEQVAGVTDVLNSKRTQLVSIYMIRFGWYTVLLSMINLLLIVGYQLPNFAGVLFFDFVTKVLFVGSLTVFSYAASRSLAAAYLIPTVYFALCVGYPHLGPLNLFILMRQQSWTDNWWQLGVAVLLLVGGFGLVTKRAVRS</sequence>
<feature type="transmembrane region" description="Helical" evidence="1">
    <location>
        <begin position="21"/>
        <end position="39"/>
    </location>
</feature>
<dbReference type="PATRIC" id="fig|1122147.4.peg.262"/>
<dbReference type="AlphaFoldDB" id="A0A0R1XMY7"/>
<feature type="transmembrane region" description="Helical" evidence="1">
    <location>
        <begin position="51"/>
        <end position="71"/>
    </location>
</feature>
<keyword evidence="1" id="KW-0812">Transmembrane</keyword>
<accession>A0A0R1XMY7</accession>
<proteinExistence type="predicted"/>
<feature type="transmembrane region" description="Helical" evidence="1">
    <location>
        <begin position="145"/>
        <end position="162"/>
    </location>
</feature>
<dbReference type="Proteomes" id="UP000050949">
    <property type="component" value="Unassembled WGS sequence"/>
</dbReference>
<keyword evidence="1" id="KW-0472">Membrane</keyword>
<feature type="transmembrane region" description="Helical" evidence="1">
    <location>
        <begin position="92"/>
        <end position="112"/>
    </location>
</feature>
<gene>
    <name evidence="2" type="ORF">FC91_GL000250</name>
</gene>
<dbReference type="eggNOG" id="ENOG5030A49">
    <property type="taxonomic scope" value="Bacteria"/>
</dbReference>
<feature type="transmembrane region" description="Helical" evidence="1">
    <location>
        <begin position="118"/>
        <end position="138"/>
    </location>
</feature>
<dbReference type="EMBL" id="AZFW01000009">
    <property type="protein sequence ID" value="KRM29876.1"/>
    <property type="molecule type" value="Genomic_DNA"/>
</dbReference>
<evidence type="ECO:0000313" key="3">
    <source>
        <dbReference type="Proteomes" id="UP000050949"/>
    </source>
</evidence>
<feature type="transmembrane region" description="Helical" evidence="1">
    <location>
        <begin position="182"/>
        <end position="200"/>
    </location>
</feature>
<protein>
    <submittedName>
        <fullName evidence="2">Uncharacterized protein</fullName>
    </submittedName>
</protein>
<evidence type="ECO:0000256" key="1">
    <source>
        <dbReference type="SAM" id="Phobius"/>
    </source>
</evidence>
<organism evidence="2 3">
    <name type="scientific">Schleiferilactobacillus harbinensis DSM 16991</name>
    <dbReference type="NCBI Taxonomy" id="1122147"/>
    <lineage>
        <taxon>Bacteria</taxon>
        <taxon>Bacillati</taxon>
        <taxon>Bacillota</taxon>
        <taxon>Bacilli</taxon>
        <taxon>Lactobacillales</taxon>
        <taxon>Lactobacillaceae</taxon>
        <taxon>Schleiferilactobacillus</taxon>
    </lineage>
</organism>
<comment type="caution">
    <text evidence="2">The sequence shown here is derived from an EMBL/GenBank/DDBJ whole genome shotgun (WGS) entry which is preliminary data.</text>
</comment>
<keyword evidence="1" id="KW-1133">Transmembrane helix</keyword>